<dbReference type="PANTHER" id="PTHR46696:SF6">
    <property type="entry name" value="P450, PUTATIVE (EUROFUNG)-RELATED"/>
    <property type="match status" value="1"/>
</dbReference>
<keyword evidence="2 7" id="KW-0349">Heme</keyword>
<evidence type="ECO:0008006" key="10">
    <source>
        <dbReference type="Google" id="ProtNLM"/>
    </source>
</evidence>
<dbReference type="AlphaFoldDB" id="A0A1A0R0A0"/>
<dbReference type="SUPFAM" id="SSF48264">
    <property type="entry name" value="Cytochrome P450"/>
    <property type="match status" value="1"/>
</dbReference>
<evidence type="ECO:0000256" key="4">
    <source>
        <dbReference type="ARBA" id="ARBA00023002"/>
    </source>
</evidence>
<comment type="similarity">
    <text evidence="1 7">Belongs to the cytochrome P450 family.</text>
</comment>
<evidence type="ECO:0000256" key="2">
    <source>
        <dbReference type="ARBA" id="ARBA00022617"/>
    </source>
</evidence>
<sequence>MVQPATDRRPTVDFDHHDQRIAHRIHDVYRDLRSENPMQWTDRHGGFWIATGYEPIHAIASAPDDFTSGEALIPDMTAGNPLIPQMLQDPEHRLYRTLLRDWFTPRRITGFEPALRELTAEMLASLTSPADLATDFALPIPMEMILRVVGVQVQNMDLIRDGVRYMVDQGGQDTSGAIDAWQGAMTFVQDVIIAPLRENPGDDLLSYLLAKQPEVAELTDDVIAAIGFSMIGAGFDTTYKTLATTLAYFAENPDVQEQARKSPSAQVVEEALRLFAPVVTGRTVTADTTVAGQTLKSGERVLLALPAANRDPAEFAEPDQPKFDRNNVRHLTFGSGIHKCLGMHLARLELRVAIEEVFRAFDDFHVAPGEQVKYVQSQVWGAVSVPIAFTRATLV</sequence>
<dbReference type="OrthoDB" id="3599725at2"/>
<evidence type="ECO:0000256" key="6">
    <source>
        <dbReference type="ARBA" id="ARBA00023033"/>
    </source>
</evidence>
<evidence type="ECO:0000256" key="3">
    <source>
        <dbReference type="ARBA" id="ARBA00022723"/>
    </source>
</evidence>
<dbReference type="InterPro" id="IPR001128">
    <property type="entry name" value="Cyt_P450"/>
</dbReference>
<dbReference type="InterPro" id="IPR002397">
    <property type="entry name" value="Cyt_P450_B"/>
</dbReference>
<dbReference type="EMBL" id="LZSO01000031">
    <property type="protein sequence ID" value="OBB27194.1"/>
    <property type="molecule type" value="Genomic_DNA"/>
</dbReference>
<dbReference type="InterPro" id="IPR017972">
    <property type="entry name" value="Cyt_P450_CS"/>
</dbReference>
<keyword evidence="6 7" id="KW-0503">Monooxygenase</keyword>
<evidence type="ECO:0000256" key="1">
    <source>
        <dbReference type="ARBA" id="ARBA00010617"/>
    </source>
</evidence>
<dbReference type="GO" id="GO:0020037">
    <property type="term" value="F:heme binding"/>
    <property type="evidence" value="ECO:0007669"/>
    <property type="project" value="InterPro"/>
</dbReference>
<evidence type="ECO:0000256" key="7">
    <source>
        <dbReference type="RuleBase" id="RU000461"/>
    </source>
</evidence>
<comment type="caution">
    <text evidence="8">The sequence shown here is derived from an EMBL/GenBank/DDBJ whole genome shotgun (WGS) entry which is preliminary data.</text>
</comment>
<evidence type="ECO:0000313" key="8">
    <source>
        <dbReference type="EMBL" id="OBB27194.1"/>
    </source>
</evidence>
<dbReference type="PRINTS" id="PR00385">
    <property type="entry name" value="P450"/>
</dbReference>
<proteinExistence type="inferred from homology"/>
<gene>
    <name evidence="8" type="ORF">A5792_25640</name>
</gene>
<evidence type="ECO:0000256" key="5">
    <source>
        <dbReference type="ARBA" id="ARBA00023004"/>
    </source>
</evidence>
<evidence type="ECO:0000313" key="9">
    <source>
        <dbReference type="Proteomes" id="UP000093902"/>
    </source>
</evidence>
<dbReference type="GO" id="GO:0005506">
    <property type="term" value="F:iron ion binding"/>
    <property type="evidence" value="ECO:0007669"/>
    <property type="project" value="InterPro"/>
</dbReference>
<dbReference type="GO" id="GO:0004497">
    <property type="term" value="F:monooxygenase activity"/>
    <property type="evidence" value="ECO:0007669"/>
    <property type="project" value="UniProtKB-KW"/>
</dbReference>
<keyword evidence="3 7" id="KW-0479">Metal-binding</keyword>
<keyword evidence="4 7" id="KW-0560">Oxidoreductase</keyword>
<dbReference type="PROSITE" id="PS00086">
    <property type="entry name" value="CYTOCHROME_P450"/>
    <property type="match status" value="1"/>
</dbReference>
<dbReference type="PRINTS" id="PR00359">
    <property type="entry name" value="BP450"/>
</dbReference>
<protein>
    <recommendedName>
        <fullName evidence="10">Cytochrome P450</fullName>
    </recommendedName>
</protein>
<dbReference type="RefSeq" id="WP_064934027.1">
    <property type="nucleotide sequence ID" value="NZ_LZSO01000031.1"/>
</dbReference>
<keyword evidence="5 7" id="KW-0408">Iron</keyword>
<dbReference type="PANTHER" id="PTHR46696">
    <property type="entry name" value="P450, PUTATIVE (EUROFUNG)-RELATED"/>
    <property type="match status" value="1"/>
</dbReference>
<organism evidence="8 9">
    <name type="scientific">Mycolicibacterium peregrinum</name>
    <name type="common">Mycobacterium peregrinum</name>
    <dbReference type="NCBI Taxonomy" id="43304"/>
    <lineage>
        <taxon>Bacteria</taxon>
        <taxon>Bacillati</taxon>
        <taxon>Actinomycetota</taxon>
        <taxon>Actinomycetes</taxon>
        <taxon>Mycobacteriales</taxon>
        <taxon>Mycobacteriaceae</taxon>
        <taxon>Mycolicibacterium</taxon>
    </lineage>
</organism>
<name>A0A1A0R0A0_MYCPR</name>
<dbReference type="Pfam" id="PF00067">
    <property type="entry name" value="p450"/>
    <property type="match status" value="2"/>
</dbReference>
<dbReference type="GO" id="GO:0016705">
    <property type="term" value="F:oxidoreductase activity, acting on paired donors, with incorporation or reduction of molecular oxygen"/>
    <property type="evidence" value="ECO:0007669"/>
    <property type="project" value="InterPro"/>
</dbReference>
<accession>A0A1A0R0A0</accession>
<dbReference type="Proteomes" id="UP000093902">
    <property type="component" value="Unassembled WGS sequence"/>
</dbReference>
<dbReference type="InterPro" id="IPR036396">
    <property type="entry name" value="Cyt_P450_sf"/>
</dbReference>
<reference evidence="9" key="1">
    <citation type="submission" date="2016-06" db="EMBL/GenBank/DDBJ databases">
        <authorList>
            <person name="Sutton G."/>
            <person name="Brinkac L."/>
            <person name="Sanka R."/>
            <person name="Adams M."/>
            <person name="Lau E."/>
            <person name="Mehaffy C."/>
            <person name="Tameris M."/>
            <person name="Hatherill M."/>
            <person name="Hanekom W."/>
            <person name="Mahomed H."/>
            <person name="Mcshane H."/>
        </authorList>
    </citation>
    <scope>NUCLEOTIDE SEQUENCE [LARGE SCALE GENOMIC DNA]</scope>
    <source>
        <strain evidence="9">852002-51209_SCH5440388</strain>
    </source>
</reference>
<dbReference type="Gene3D" id="1.10.630.10">
    <property type="entry name" value="Cytochrome P450"/>
    <property type="match status" value="1"/>
</dbReference>